<dbReference type="PANTHER" id="PTHR37423:SF2">
    <property type="entry name" value="MEMBRANE-BOUND LYTIC MUREIN TRANSGLYCOSYLASE C"/>
    <property type="match status" value="1"/>
</dbReference>
<evidence type="ECO:0000256" key="4">
    <source>
        <dbReference type="SAM" id="MobiDB-lite"/>
    </source>
</evidence>
<dbReference type="GO" id="GO:0042597">
    <property type="term" value="C:periplasmic space"/>
    <property type="evidence" value="ECO:0007669"/>
    <property type="project" value="InterPro"/>
</dbReference>
<comment type="similarity">
    <text evidence="2">Belongs to the virb1 family.</text>
</comment>
<dbReference type="InterPro" id="IPR008258">
    <property type="entry name" value="Transglycosylase_SLT_dom_1"/>
</dbReference>
<evidence type="ECO:0000256" key="1">
    <source>
        <dbReference type="ARBA" id="ARBA00007734"/>
    </source>
</evidence>
<dbReference type="SUPFAM" id="SSF48435">
    <property type="entry name" value="Bacterial muramidases"/>
    <property type="match status" value="1"/>
</dbReference>
<evidence type="ECO:0000313" key="8">
    <source>
        <dbReference type="Proteomes" id="UP000253727"/>
    </source>
</evidence>
<dbReference type="GO" id="GO:0004553">
    <property type="term" value="F:hydrolase activity, hydrolyzing O-glycosyl compounds"/>
    <property type="evidence" value="ECO:0007669"/>
    <property type="project" value="InterPro"/>
</dbReference>
<dbReference type="OrthoDB" id="9815002at2"/>
<feature type="region of interest" description="Disordered" evidence="4">
    <location>
        <begin position="562"/>
        <end position="585"/>
    </location>
</feature>
<comment type="similarity">
    <text evidence="1">Belongs to the transglycosylase Slt family.</text>
</comment>
<dbReference type="InterPro" id="IPR023346">
    <property type="entry name" value="Lysozyme-like_dom_sf"/>
</dbReference>
<accession>A0A369QA24</accession>
<comment type="caution">
    <text evidence="7">The sequence shown here is derived from an EMBL/GenBank/DDBJ whole genome shotgun (WGS) entry which is preliminary data.</text>
</comment>
<evidence type="ECO:0000259" key="6">
    <source>
        <dbReference type="Pfam" id="PF01464"/>
    </source>
</evidence>
<sequence>MDRLKLGAIGAAMSCAVLPMLAPVAASAQDSANYFRARAQAAALPQVLSNEDRSYYRSVFAAIDDRNWSRVDSLLAQRADGPLHQVARAEYFLHADSPRVELPQIEAWLASGTHLPQTQQIIGLGEKRGLAYAPSLPPQQGFARQPSATKRIRPRTIRDGTMPDGTRSAILDRIKNDDPDGARLLLDGIDSLLSSDARAEWRQRIAWSYYIENDDPAALAMASTVREGTGAWVAEGDWVMGLAAWRLNDCEQAASGFQRAARGAVNPELAAAAHYWAARAYVRCRYPENAAEELRGAAAMHETLYGMLAREQLGQELPDEASTPDFTTADWQRLQGSANVRTAVALSQVGQEAVADQVLRHEARIGPAQNYDALGRLARELGMPATQLWMAHNAPYGAQTEPALRFPVARWEPVNGWKVDPALAYAHTLQESNFRPAVVSPAGARGLMQIMPAAAQDHAGRLGVSGSASSLSRPEVNLAFGQRHLEMLRDHSSTQGKLPKIMAAYNAGLTPITRWNGEVRDQDDPLLYMESIPYWETRGYVAIVMRNYWMYERQAGASSETREALAQGRWPGFPGTQARRMMSAN</sequence>
<dbReference type="Gene3D" id="1.25.20.10">
    <property type="entry name" value="Bacterial muramidases"/>
    <property type="match status" value="1"/>
</dbReference>
<keyword evidence="3 5" id="KW-0732">Signal</keyword>
<dbReference type="EMBL" id="QBKA01000002">
    <property type="protein sequence ID" value="RDC60097.1"/>
    <property type="molecule type" value="Genomic_DNA"/>
</dbReference>
<evidence type="ECO:0000256" key="3">
    <source>
        <dbReference type="ARBA" id="ARBA00022729"/>
    </source>
</evidence>
<dbReference type="Pfam" id="PF01464">
    <property type="entry name" value="SLT"/>
    <property type="match status" value="1"/>
</dbReference>
<dbReference type="Proteomes" id="UP000253727">
    <property type="component" value="Unassembled WGS sequence"/>
</dbReference>
<feature type="domain" description="Transglycosylase SLT" evidence="6">
    <location>
        <begin position="417"/>
        <end position="524"/>
    </location>
</feature>
<dbReference type="InterPro" id="IPR008939">
    <property type="entry name" value="Lytic_TGlycosylase_superhlx_U"/>
</dbReference>
<reference evidence="7 8" key="1">
    <citation type="submission" date="2018-04" db="EMBL/GenBank/DDBJ databases">
        <title>Altererythrobacter sp. HME9302 genome sequencing and assembly.</title>
        <authorList>
            <person name="Kang H."/>
            <person name="Kim H."/>
            <person name="Joh K."/>
        </authorList>
    </citation>
    <scope>NUCLEOTIDE SEQUENCE [LARGE SCALE GENOMIC DNA]</scope>
    <source>
        <strain evidence="7 8">HME9302</strain>
    </source>
</reference>
<dbReference type="PANTHER" id="PTHR37423">
    <property type="entry name" value="SOLUBLE LYTIC MUREIN TRANSGLYCOSYLASE-RELATED"/>
    <property type="match status" value="1"/>
</dbReference>
<dbReference type="AlphaFoldDB" id="A0A369QA24"/>
<feature type="signal peptide" evidence="5">
    <location>
        <begin position="1"/>
        <end position="28"/>
    </location>
</feature>
<evidence type="ECO:0000313" key="7">
    <source>
        <dbReference type="EMBL" id="RDC60097.1"/>
    </source>
</evidence>
<proteinExistence type="inferred from homology"/>
<dbReference type="SUPFAM" id="SSF53955">
    <property type="entry name" value="Lysozyme-like"/>
    <property type="match status" value="1"/>
</dbReference>
<name>A0A369QA24_9SPHN</name>
<evidence type="ECO:0000256" key="2">
    <source>
        <dbReference type="ARBA" id="ARBA00009387"/>
    </source>
</evidence>
<keyword evidence="8" id="KW-1185">Reference proteome</keyword>
<gene>
    <name evidence="7" type="ORF">HME9302_01296</name>
</gene>
<feature type="chain" id="PRO_5017050289" description="Transglycosylase SLT domain-containing protein" evidence="5">
    <location>
        <begin position="29"/>
        <end position="585"/>
    </location>
</feature>
<dbReference type="Gene3D" id="1.10.530.10">
    <property type="match status" value="1"/>
</dbReference>
<organism evidence="7 8">
    <name type="scientific">Alteripontixanthobacter maritimus</name>
    <dbReference type="NCBI Taxonomy" id="2161824"/>
    <lineage>
        <taxon>Bacteria</taxon>
        <taxon>Pseudomonadati</taxon>
        <taxon>Pseudomonadota</taxon>
        <taxon>Alphaproteobacteria</taxon>
        <taxon>Sphingomonadales</taxon>
        <taxon>Erythrobacteraceae</taxon>
        <taxon>Alteripontixanthobacter</taxon>
    </lineage>
</organism>
<protein>
    <recommendedName>
        <fullName evidence="6">Transglycosylase SLT domain-containing protein</fullName>
    </recommendedName>
</protein>
<evidence type="ECO:0000256" key="5">
    <source>
        <dbReference type="SAM" id="SignalP"/>
    </source>
</evidence>
<dbReference type="CDD" id="cd13401">
    <property type="entry name" value="Slt70-like"/>
    <property type="match status" value="1"/>
</dbReference>